<name>A0ABP7DMJ5_9ACTN</name>
<organism evidence="2 3">
    <name type="scientific">Microlunatus aurantiacus</name>
    <dbReference type="NCBI Taxonomy" id="446786"/>
    <lineage>
        <taxon>Bacteria</taxon>
        <taxon>Bacillati</taxon>
        <taxon>Actinomycetota</taxon>
        <taxon>Actinomycetes</taxon>
        <taxon>Propionibacteriales</taxon>
        <taxon>Propionibacteriaceae</taxon>
        <taxon>Microlunatus</taxon>
    </lineage>
</organism>
<keyword evidence="3" id="KW-1185">Reference proteome</keyword>
<accession>A0ABP7DMJ5</accession>
<dbReference type="EMBL" id="BAAAYX010000009">
    <property type="protein sequence ID" value="GAA3705397.1"/>
    <property type="molecule type" value="Genomic_DNA"/>
</dbReference>
<proteinExistence type="predicted"/>
<protein>
    <submittedName>
        <fullName evidence="2">Uncharacterized protein</fullName>
    </submittedName>
</protein>
<dbReference type="RefSeq" id="WP_344812562.1">
    <property type="nucleotide sequence ID" value="NZ_BAAAYX010000009.1"/>
</dbReference>
<evidence type="ECO:0000313" key="2">
    <source>
        <dbReference type="EMBL" id="GAA3705397.1"/>
    </source>
</evidence>
<reference evidence="3" key="1">
    <citation type="journal article" date="2019" name="Int. J. Syst. Evol. Microbiol.">
        <title>The Global Catalogue of Microorganisms (GCM) 10K type strain sequencing project: providing services to taxonomists for standard genome sequencing and annotation.</title>
        <authorList>
            <consortium name="The Broad Institute Genomics Platform"/>
            <consortium name="The Broad Institute Genome Sequencing Center for Infectious Disease"/>
            <person name="Wu L."/>
            <person name="Ma J."/>
        </authorList>
    </citation>
    <scope>NUCLEOTIDE SEQUENCE [LARGE SCALE GENOMIC DNA]</scope>
    <source>
        <strain evidence="3">JCM 16548</strain>
    </source>
</reference>
<comment type="caution">
    <text evidence="2">The sequence shown here is derived from an EMBL/GenBank/DDBJ whole genome shotgun (WGS) entry which is preliminary data.</text>
</comment>
<evidence type="ECO:0000256" key="1">
    <source>
        <dbReference type="SAM" id="MobiDB-lite"/>
    </source>
</evidence>
<feature type="compositionally biased region" description="Polar residues" evidence="1">
    <location>
        <begin position="1"/>
        <end position="19"/>
    </location>
</feature>
<feature type="region of interest" description="Disordered" evidence="1">
    <location>
        <begin position="1"/>
        <end position="24"/>
    </location>
</feature>
<gene>
    <name evidence="2" type="ORF">GCM10022204_23610</name>
</gene>
<dbReference type="Proteomes" id="UP001500051">
    <property type="component" value="Unassembled WGS sequence"/>
</dbReference>
<evidence type="ECO:0000313" key="3">
    <source>
        <dbReference type="Proteomes" id="UP001500051"/>
    </source>
</evidence>
<sequence>MSSNHRSLQDGTTTLPTSSGDRDVEITFDVPGLSSSTFVHTRPYLSYRVAPVGSSGTRLVMELNGTEIVDLSYNTTVNRTMTEIFDHGVLRAGTGGVNTLRVFVPDDEPGSAQISELIVTYTDA</sequence>